<keyword evidence="2" id="KW-1133">Transmembrane helix</keyword>
<feature type="transmembrane region" description="Helical" evidence="2">
    <location>
        <begin position="7"/>
        <end position="27"/>
    </location>
</feature>
<dbReference type="EMBL" id="ABJD02000118">
    <property type="protein sequence ID" value="EDU57319.1"/>
    <property type="molecule type" value="Genomic_DNA"/>
</dbReference>
<protein>
    <recommendedName>
        <fullName evidence="5">Polymer-forming cytoskeletal</fullName>
    </recommendedName>
</protein>
<keyword evidence="2" id="KW-0472">Membrane</keyword>
<proteinExistence type="inferred from homology"/>
<evidence type="ECO:0000256" key="1">
    <source>
        <dbReference type="ARBA" id="ARBA00044755"/>
    </source>
</evidence>
<comment type="similarity">
    <text evidence="1">Belongs to the bactofilin family.</text>
</comment>
<dbReference type="AlphaFoldDB" id="A0AA86YRX8"/>
<evidence type="ECO:0000256" key="2">
    <source>
        <dbReference type="SAM" id="Phobius"/>
    </source>
</evidence>
<organism evidence="3 4">
    <name type="scientific">Providencia stuartii ATCC 25827</name>
    <dbReference type="NCBI Taxonomy" id="471874"/>
    <lineage>
        <taxon>Bacteria</taxon>
        <taxon>Pseudomonadati</taxon>
        <taxon>Pseudomonadota</taxon>
        <taxon>Gammaproteobacteria</taxon>
        <taxon>Enterobacterales</taxon>
        <taxon>Morganellaceae</taxon>
        <taxon>Providencia</taxon>
    </lineage>
</organism>
<reference evidence="4" key="1">
    <citation type="submission" date="2008-04" db="EMBL/GenBank/DDBJ databases">
        <title>Draft genome sequence of Providencia stuartii (ATCC 25827).</title>
        <authorList>
            <person name="Sudarsanam P."/>
            <person name="Ley R."/>
            <person name="Guruge J."/>
            <person name="Turnbaugh P.J."/>
            <person name="Mahowald M."/>
            <person name="Liep D."/>
            <person name="Gordon J."/>
        </authorList>
    </citation>
    <scope>NUCLEOTIDE SEQUENCE [LARGE SCALE GENOMIC DNA]</scope>
    <source>
        <strain evidence="4">ATCC 25827</strain>
    </source>
</reference>
<dbReference type="Pfam" id="PF04519">
    <property type="entry name" value="Bactofilin"/>
    <property type="match status" value="1"/>
</dbReference>
<dbReference type="InterPro" id="IPR007607">
    <property type="entry name" value="BacA/B"/>
</dbReference>
<evidence type="ECO:0000313" key="4">
    <source>
        <dbReference type="Proteomes" id="UP000004506"/>
    </source>
</evidence>
<sequence>MRYDMDFKNLFFSILGCGWAYLLIYTLTDIHSSLVSLPFLIIFFIVFYILSTRNKRMFAKKSKDKDNVIEAAKTHELTPEKETVEIKEEKVLSTPSARKSTSISSSCNISGDLVLDEDIQIFGHIKGSVRSNDGIVTIQKEGVVEGEIYAQTISINGIMRGLCVSENLDILENGQLDGICQTKNLTIKKGGVFTGTSERTDKKIQASDVQRELKQKKPDIVKLESAPISNQ</sequence>
<evidence type="ECO:0008006" key="5">
    <source>
        <dbReference type="Google" id="ProtNLM"/>
    </source>
</evidence>
<reference evidence="4" key="2">
    <citation type="submission" date="2008-04" db="EMBL/GenBank/DDBJ databases">
        <title>Draft genome sequence of Providencia stuartii(ATCC 25827).</title>
        <authorList>
            <person name="Sudarsanam P."/>
            <person name="Ley R."/>
            <person name="Guruge J."/>
            <person name="Turnbaugh P.J."/>
            <person name="Mahowald M."/>
            <person name="Liep D."/>
            <person name="Gordon J."/>
        </authorList>
    </citation>
    <scope>NUCLEOTIDE SEQUENCE [LARGE SCALE GENOMIC DNA]</scope>
    <source>
        <strain evidence="4">ATCC 25827</strain>
    </source>
</reference>
<gene>
    <name evidence="3" type="ORF">PROSTU_04562</name>
</gene>
<evidence type="ECO:0000313" key="3">
    <source>
        <dbReference type="EMBL" id="EDU57319.1"/>
    </source>
</evidence>
<name>A0AA86YRX8_PROST</name>
<dbReference type="PANTHER" id="PTHR35024:SF4">
    <property type="entry name" value="POLYMER-FORMING CYTOSKELETAL PROTEIN"/>
    <property type="match status" value="1"/>
</dbReference>
<comment type="caution">
    <text evidence="3">The sequence shown here is derived from an EMBL/GenBank/DDBJ whole genome shotgun (WGS) entry which is preliminary data.</text>
</comment>
<accession>A0AA86YRX8</accession>
<reference evidence="3 4" key="3">
    <citation type="submission" date="2008-05" db="EMBL/GenBank/DDBJ databases">
        <authorList>
            <person name="Fulton L."/>
            <person name="Clifton S."/>
            <person name="Fulton B."/>
            <person name="Xu J."/>
            <person name="Minx P."/>
            <person name="Pepin K.H."/>
            <person name="Johnson M."/>
            <person name="Thiruvilangam P."/>
            <person name="Bhonagiri V."/>
            <person name="Nash W.E."/>
            <person name="Mardis E.R."/>
            <person name="Wilson R.K."/>
        </authorList>
    </citation>
    <scope>NUCLEOTIDE SEQUENCE [LARGE SCALE GENOMIC DNA]</scope>
    <source>
        <strain evidence="3 4">ATCC 25827</strain>
    </source>
</reference>
<feature type="transmembrane region" description="Helical" evidence="2">
    <location>
        <begin position="33"/>
        <end position="51"/>
    </location>
</feature>
<keyword evidence="2" id="KW-0812">Transmembrane</keyword>
<dbReference type="Proteomes" id="UP000004506">
    <property type="component" value="Unassembled WGS sequence"/>
</dbReference>
<dbReference type="PANTHER" id="PTHR35024">
    <property type="entry name" value="HYPOTHETICAL CYTOSOLIC PROTEIN"/>
    <property type="match status" value="1"/>
</dbReference>